<dbReference type="Gene3D" id="1.10.357.10">
    <property type="entry name" value="Tetracycline Repressor, domain 2"/>
    <property type="match status" value="1"/>
</dbReference>
<dbReference type="PRINTS" id="PR00455">
    <property type="entry name" value="HTHTETR"/>
</dbReference>
<reference evidence="6 7" key="1">
    <citation type="journal article" date="2015" name="Stand. Genomic Sci.">
        <title>Genomic Encyclopedia of Bacterial and Archaeal Type Strains, Phase III: the genomes of soil and plant-associated and newly described type strains.</title>
        <authorList>
            <person name="Whitman W.B."/>
            <person name="Woyke T."/>
            <person name="Klenk H.P."/>
            <person name="Zhou Y."/>
            <person name="Lilburn T.G."/>
            <person name="Beck B.J."/>
            <person name="De Vos P."/>
            <person name="Vandamme P."/>
            <person name="Eisen J.A."/>
            <person name="Garrity G."/>
            <person name="Hugenholtz P."/>
            <person name="Kyrpides N.C."/>
        </authorList>
    </citation>
    <scope>NUCLEOTIDE SEQUENCE [LARGE SCALE GENOMIC DNA]</scope>
    <source>
        <strain evidence="6 7">VKM Ac-2572</strain>
    </source>
</reference>
<dbReference type="OrthoDB" id="3218408at2"/>
<organism evidence="6 7">
    <name type="scientific">Kribbella steppae</name>
    <dbReference type="NCBI Taxonomy" id="2512223"/>
    <lineage>
        <taxon>Bacteria</taxon>
        <taxon>Bacillati</taxon>
        <taxon>Actinomycetota</taxon>
        <taxon>Actinomycetes</taxon>
        <taxon>Propionibacteriales</taxon>
        <taxon>Kribbellaceae</taxon>
        <taxon>Kribbella</taxon>
    </lineage>
</organism>
<accession>A0A4R2H6X9</accession>
<dbReference type="PANTHER" id="PTHR47506:SF1">
    <property type="entry name" value="HTH-TYPE TRANSCRIPTIONAL REGULATOR YJDC"/>
    <property type="match status" value="1"/>
</dbReference>
<dbReference type="PROSITE" id="PS50977">
    <property type="entry name" value="HTH_TETR_2"/>
    <property type="match status" value="1"/>
</dbReference>
<evidence type="ECO:0000313" key="6">
    <source>
        <dbReference type="EMBL" id="TCO22163.1"/>
    </source>
</evidence>
<evidence type="ECO:0000256" key="2">
    <source>
        <dbReference type="ARBA" id="ARBA00023125"/>
    </source>
</evidence>
<protein>
    <submittedName>
        <fullName evidence="6">TetR family transcriptional regulator</fullName>
    </submittedName>
</protein>
<dbReference type="Proteomes" id="UP000294508">
    <property type="component" value="Unassembled WGS sequence"/>
</dbReference>
<dbReference type="InterPro" id="IPR009057">
    <property type="entry name" value="Homeodomain-like_sf"/>
</dbReference>
<keyword evidence="3" id="KW-0804">Transcription</keyword>
<keyword evidence="1" id="KW-0805">Transcription regulation</keyword>
<dbReference type="Gene3D" id="1.10.10.60">
    <property type="entry name" value="Homeodomain-like"/>
    <property type="match status" value="1"/>
</dbReference>
<feature type="domain" description="HTH tetR-type" evidence="5">
    <location>
        <begin position="10"/>
        <end position="70"/>
    </location>
</feature>
<dbReference type="RefSeq" id="WP_132212286.1">
    <property type="nucleotide sequence ID" value="NZ_SLWN01000010.1"/>
</dbReference>
<dbReference type="GO" id="GO:0003677">
    <property type="term" value="F:DNA binding"/>
    <property type="evidence" value="ECO:0007669"/>
    <property type="project" value="UniProtKB-UniRule"/>
</dbReference>
<proteinExistence type="predicted"/>
<sequence length="197" mass="21323">MRTTQAERRARTRAAILESAARGLSRYGYGNLVLEQVATDAGYTRGALYHLFKNKEDLTLAVREWVIETWDQEVGVAVRQESDPVQALLTLARRHAVFCRRDIARVAVALRLEFSGQDHPVGNQIEANYEQLIALCANLVKAARRAGSLPPGPPARVVASACVGAVEGTVIALAGQAPHDERYAARAVAGVLGLEPD</sequence>
<evidence type="ECO:0000256" key="1">
    <source>
        <dbReference type="ARBA" id="ARBA00023015"/>
    </source>
</evidence>
<dbReference type="InterPro" id="IPR001647">
    <property type="entry name" value="HTH_TetR"/>
</dbReference>
<evidence type="ECO:0000256" key="3">
    <source>
        <dbReference type="ARBA" id="ARBA00023163"/>
    </source>
</evidence>
<evidence type="ECO:0000313" key="7">
    <source>
        <dbReference type="Proteomes" id="UP000294508"/>
    </source>
</evidence>
<dbReference type="SUPFAM" id="SSF46689">
    <property type="entry name" value="Homeodomain-like"/>
    <property type="match status" value="1"/>
</dbReference>
<keyword evidence="2 4" id="KW-0238">DNA-binding</keyword>
<keyword evidence="7" id="KW-1185">Reference proteome</keyword>
<evidence type="ECO:0000256" key="4">
    <source>
        <dbReference type="PROSITE-ProRule" id="PRU00335"/>
    </source>
</evidence>
<dbReference type="InterPro" id="IPR036271">
    <property type="entry name" value="Tet_transcr_reg_TetR-rel_C_sf"/>
</dbReference>
<dbReference type="EMBL" id="SLWN01000010">
    <property type="protein sequence ID" value="TCO22163.1"/>
    <property type="molecule type" value="Genomic_DNA"/>
</dbReference>
<evidence type="ECO:0000259" key="5">
    <source>
        <dbReference type="PROSITE" id="PS50977"/>
    </source>
</evidence>
<name>A0A4R2H6X9_9ACTN</name>
<gene>
    <name evidence="6" type="ORF">EV652_110148</name>
</gene>
<dbReference type="SUPFAM" id="SSF48498">
    <property type="entry name" value="Tetracyclin repressor-like, C-terminal domain"/>
    <property type="match status" value="1"/>
</dbReference>
<dbReference type="PANTHER" id="PTHR47506">
    <property type="entry name" value="TRANSCRIPTIONAL REGULATORY PROTEIN"/>
    <property type="match status" value="1"/>
</dbReference>
<feature type="DNA-binding region" description="H-T-H motif" evidence="4">
    <location>
        <begin position="33"/>
        <end position="52"/>
    </location>
</feature>
<dbReference type="Pfam" id="PF00440">
    <property type="entry name" value="TetR_N"/>
    <property type="match status" value="1"/>
</dbReference>
<comment type="caution">
    <text evidence="6">The sequence shown here is derived from an EMBL/GenBank/DDBJ whole genome shotgun (WGS) entry which is preliminary data.</text>
</comment>
<dbReference type="AlphaFoldDB" id="A0A4R2H6X9"/>